<dbReference type="InterPro" id="IPR036676">
    <property type="entry name" value="PurM-like_C_sf"/>
</dbReference>
<reference evidence="5 6" key="1">
    <citation type="journal article" date="2018" name="Cell">
        <title>The Chara Genome: Secondary Complexity and Implications for Plant Terrestrialization.</title>
        <authorList>
            <person name="Nishiyama T."/>
            <person name="Sakayama H."/>
            <person name="Vries J.D."/>
            <person name="Buschmann H."/>
            <person name="Saint-Marcoux D."/>
            <person name="Ullrich K.K."/>
            <person name="Haas F.B."/>
            <person name="Vanderstraeten L."/>
            <person name="Becker D."/>
            <person name="Lang D."/>
            <person name="Vosolsobe S."/>
            <person name="Rombauts S."/>
            <person name="Wilhelmsson P.K.I."/>
            <person name="Janitza P."/>
            <person name="Kern R."/>
            <person name="Heyl A."/>
            <person name="Rumpler F."/>
            <person name="Villalobos L.I.A.C."/>
            <person name="Clay J.M."/>
            <person name="Skokan R."/>
            <person name="Toyoda A."/>
            <person name="Suzuki Y."/>
            <person name="Kagoshima H."/>
            <person name="Schijlen E."/>
            <person name="Tajeshwar N."/>
            <person name="Catarino B."/>
            <person name="Hetherington A.J."/>
            <person name="Saltykova A."/>
            <person name="Bonnot C."/>
            <person name="Breuninger H."/>
            <person name="Symeonidi A."/>
            <person name="Radhakrishnan G.V."/>
            <person name="Van Nieuwerburgh F."/>
            <person name="Deforce D."/>
            <person name="Chang C."/>
            <person name="Karol K.G."/>
            <person name="Hedrich R."/>
            <person name="Ulvskov P."/>
            <person name="Glockner G."/>
            <person name="Delwiche C.F."/>
            <person name="Petrasek J."/>
            <person name="Van de Peer Y."/>
            <person name="Friml J."/>
            <person name="Beilby M."/>
            <person name="Dolan L."/>
            <person name="Kohara Y."/>
            <person name="Sugano S."/>
            <person name="Fujiyama A."/>
            <person name="Delaux P.-M."/>
            <person name="Quint M."/>
            <person name="TheiBen G."/>
            <person name="Hagemann M."/>
            <person name="Harholt J."/>
            <person name="Dunand C."/>
            <person name="Zachgo S."/>
            <person name="Langdale J."/>
            <person name="Maumus F."/>
            <person name="Straeten D.V.D."/>
            <person name="Gould S.B."/>
            <person name="Rensing S.A."/>
        </authorList>
    </citation>
    <scope>NUCLEOTIDE SEQUENCE [LARGE SCALE GENOMIC DNA]</scope>
    <source>
        <strain evidence="5 6">S276</strain>
    </source>
</reference>
<evidence type="ECO:0000259" key="4">
    <source>
        <dbReference type="Pfam" id="PF02769"/>
    </source>
</evidence>
<dbReference type="GO" id="GO:0004756">
    <property type="term" value="F:selenide, water dikinase activity"/>
    <property type="evidence" value="ECO:0007669"/>
    <property type="project" value="TreeGrafter"/>
</dbReference>
<feature type="compositionally biased region" description="Basic and acidic residues" evidence="3">
    <location>
        <begin position="9"/>
        <end position="18"/>
    </location>
</feature>
<dbReference type="SUPFAM" id="SSF56042">
    <property type="entry name" value="PurM C-terminal domain-like"/>
    <property type="match status" value="1"/>
</dbReference>
<dbReference type="GO" id="GO:0016260">
    <property type="term" value="P:selenocysteine biosynthetic process"/>
    <property type="evidence" value="ECO:0007669"/>
    <property type="project" value="TreeGrafter"/>
</dbReference>
<dbReference type="STRING" id="69332.A0A388JWN5"/>
<evidence type="ECO:0000256" key="1">
    <source>
        <dbReference type="ARBA" id="ARBA00022741"/>
    </source>
</evidence>
<evidence type="ECO:0000256" key="3">
    <source>
        <dbReference type="SAM" id="MobiDB-lite"/>
    </source>
</evidence>
<evidence type="ECO:0000313" key="5">
    <source>
        <dbReference type="EMBL" id="GBG62200.1"/>
    </source>
</evidence>
<dbReference type="Gene3D" id="3.90.650.10">
    <property type="entry name" value="PurM-like C-terminal domain"/>
    <property type="match status" value="1"/>
</dbReference>
<dbReference type="AlphaFoldDB" id="A0A388JWN5"/>
<dbReference type="Gramene" id="GBG62200">
    <property type="protein sequence ID" value="GBG62200"/>
    <property type="gene ID" value="CBR_g29398"/>
</dbReference>
<dbReference type="FunFam" id="3.90.650.10:FF:000004">
    <property type="entry name" value="Selenide, water dikinase"/>
    <property type="match status" value="1"/>
</dbReference>
<dbReference type="EMBL" id="BFEA01000026">
    <property type="protein sequence ID" value="GBG62200.1"/>
    <property type="molecule type" value="Genomic_DNA"/>
</dbReference>
<dbReference type="NCBIfam" id="TIGR00476">
    <property type="entry name" value="selD"/>
    <property type="match status" value="1"/>
</dbReference>
<sequence>MASQSRWNRIRDTGDRSDVGSGLLSGGAWDTSSLQFLERRERPYVRGGHSIDSPEPIFGLVVAGTVHPDKLKANSTAKAGDDLVLTKPLGVGVMTTALKGGKLGPEGYAEALATMTRLNSVGPVLADIPSVHAITDVTGFGLFGHLLEVCRGSGVRAVVDFPNLPVMEHAVPVAKLGTFPGAVKRNLESYGEYISYEESVQPLENWQKSLMADPQTSGGLLVAVDPSATDTVLQKLREDGLAHAAVIGRLVDGDVGIVVRNP</sequence>
<dbReference type="PANTHER" id="PTHR10256">
    <property type="entry name" value="SELENIDE, WATER DIKINASE"/>
    <property type="match status" value="1"/>
</dbReference>
<evidence type="ECO:0000256" key="2">
    <source>
        <dbReference type="ARBA" id="ARBA00022840"/>
    </source>
</evidence>
<proteinExistence type="predicted"/>
<name>A0A388JWN5_CHABU</name>
<feature type="region of interest" description="Disordered" evidence="3">
    <location>
        <begin position="1"/>
        <end position="22"/>
    </location>
</feature>
<protein>
    <recommendedName>
        <fullName evidence="4">PurM-like C-terminal domain-containing protein</fullName>
    </recommendedName>
</protein>
<accession>A0A388JWN5</accession>
<dbReference type="OrthoDB" id="409395at2759"/>
<feature type="domain" description="PurM-like C-terminal" evidence="4">
    <location>
        <begin position="78"/>
        <end position="258"/>
    </location>
</feature>
<keyword evidence="6" id="KW-1185">Reference proteome</keyword>
<keyword evidence="1" id="KW-0547">Nucleotide-binding</keyword>
<dbReference type="Pfam" id="PF02769">
    <property type="entry name" value="AIRS_C"/>
    <property type="match status" value="1"/>
</dbReference>
<dbReference type="Proteomes" id="UP000265515">
    <property type="component" value="Unassembled WGS sequence"/>
</dbReference>
<keyword evidence="2" id="KW-0067">ATP-binding</keyword>
<organism evidence="5 6">
    <name type="scientific">Chara braunii</name>
    <name type="common">Braun's stonewort</name>
    <dbReference type="NCBI Taxonomy" id="69332"/>
    <lineage>
        <taxon>Eukaryota</taxon>
        <taxon>Viridiplantae</taxon>
        <taxon>Streptophyta</taxon>
        <taxon>Charophyceae</taxon>
        <taxon>Charales</taxon>
        <taxon>Characeae</taxon>
        <taxon>Chara</taxon>
    </lineage>
</organism>
<dbReference type="InterPro" id="IPR010918">
    <property type="entry name" value="PurM-like_C_dom"/>
</dbReference>
<evidence type="ECO:0000313" key="6">
    <source>
        <dbReference type="Proteomes" id="UP000265515"/>
    </source>
</evidence>
<gene>
    <name evidence="5" type="ORF">CBR_g29398</name>
</gene>
<dbReference type="PANTHER" id="PTHR10256:SF0">
    <property type="entry name" value="INACTIVE SELENIDE, WATER DIKINASE-LIKE PROTEIN-RELATED"/>
    <property type="match status" value="1"/>
</dbReference>
<comment type="caution">
    <text evidence="5">The sequence shown here is derived from an EMBL/GenBank/DDBJ whole genome shotgun (WGS) entry which is preliminary data.</text>
</comment>
<dbReference type="InterPro" id="IPR004536">
    <property type="entry name" value="SPS/SelD"/>
</dbReference>
<dbReference type="GO" id="GO:0005524">
    <property type="term" value="F:ATP binding"/>
    <property type="evidence" value="ECO:0007669"/>
    <property type="project" value="UniProtKB-KW"/>
</dbReference>
<dbReference type="GO" id="GO:0005737">
    <property type="term" value="C:cytoplasm"/>
    <property type="evidence" value="ECO:0007669"/>
    <property type="project" value="TreeGrafter"/>
</dbReference>